<proteinExistence type="predicted"/>
<reference evidence="1" key="1">
    <citation type="submission" date="2021-03" db="EMBL/GenBank/DDBJ databases">
        <title>Evolutionary priming and transition to the ectomycorrhizal habit in an iconic lineage of mushroom-forming fungi: is preadaptation a requirement?</title>
        <authorList>
            <consortium name="DOE Joint Genome Institute"/>
            <person name="Looney B.P."/>
            <person name="Miyauchi S."/>
            <person name="Morin E."/>
            <person name="Drula E."/>
            <person name="Courty P.E."/>
            <person name="Chicoki N."/>
            <person name="Fauchery L."/>
            <person name="Kohler A."/>
            <person name="Kuo A."/>
            <person name="LaButti K."/>
            <person name="Pangilinan J."/>
            <person name="Lipzen A."/>
            <person name="Riley R."/>
            <person name="Andreopoulos W."/>
            <person name="He G."/>
            <person name="Johnson J."/>
            <person name="Barry K.W."/>
            <person name="Grigoriev I.V."/>
            <person name="Nagy L."/>
            <person name="Hibbett D."/>
            <person name="Henrissat B."/>
            <person name="Matheny P.B."/>
            <person name="Labbe J."/>
            <person name="Martin A.F."/>
        </authorList>
    </citation>
    <scope>NUCLEOTIDE SEQUENCE</scope>
    <source>
        <strain evidence="1">BPL698</strain>
    </source>
</reference>
<keyword evidence="2" id="KW-1185">Reference proteome</keyword>
<gene>
    <name evidence="1" type="ORF">F5148DRAFT_384711</name>
</gene>
<evidence type="ECO:0000313" key="2">
    <source>
        <dbReference type="Proteomes" id="UP001207468"/>
    </source>
</evidence>
<accession>A0ACC0U1N9</accession>
<sequence length="452" mass="46639">MPMSGRHGHSCGNDVSLEVQRIVVRMWARDEDDSRSDFTYHSPTISSTSPTPAPVIPAAPFAISAMQAVAPAPSVLPVPVPASPTILTAAASPLRSHTIACNSVATAPHSSASVATTSVPISSAASVLALPAIVKTAPPAAASVVSSPAVSVVAVHAPSTVASVLPASFAILVSTTVVSTAAAACSIPSHTASPSPASVVSSPVLTPPTMPAASSDPSAISSAQSAVSLASPAAAVSALSAASAWPAVSLQSPGATTAPTSPVAAPALVLSAAVASAQSGALLVSSSISVDVTPSAKVSVTHDTSNDALPSPHATSIAQEIQEGLEPKLSNAAPQKDQQPPSRRRHRKSRRRKHHIAPRLPFHRIPAQTYALTPACCHHLQWRRPCHRGRGMITRDPSHLVFGFWTLTPHTLAQRLWQAFTRRTTLFAPSCLVSHLGTIVHTSHRHLLWRRP</sequence>
<protein>
    <submittedName>
        <fullName evidence="1">Uncharacterized protein</fullName>
    </submittedName>
</protein>
<dbReference type="EMBL" id="JAGFNK010000244">
    <property type="protein sequence ID" value="KAI9455890.1"/>
    <property type="molecule type" value="Genomic_DNA"/>
</dbReference>
<name>A0ACC0U1N9_9AGAM</name>
<comment type="caution">
    <text evidence="1">The sequence shown here is derived from an EMBL/GenBank/DDBJ whole genome shotgun (WGS) entry which is preliminary data.</text>
</comment>
<evidence type="ECO:0000313" key="1">
    <source>
        <dbReference type="EMBL" id="KAI9455890.1"/>
    </source>
</evidence>
<dbReference type="Proteomes" id="UP001207468">
    <property type="component" value="Unassembled WGS sequence"/>
</dbReference>
<organism evidence="1 2">
    <name type="scientific">Russula earlei</name>
    <dbReference type="NCBI Taxonomy" id="71964"/>
    <lineage>
        <taxon>Eukaryota</taxon>
        <taxon>Fungi</taxon>
        <taxon>Dikarya</taxon>
        <taxon>Basidiomycota</taxon>
        <taxon>Agaricomycotina</taxon>
        <taxon>Agaricomycetes</taxon>
        <taxon>Russulales</taxon>
        <taxon>Russulaceae</taxon>
        <taxon>Russula</taxon>
    </lineage>
</organism>